<keyword evidence="1" id="KW-0175">Coiled coil</keyword>
<evidence type="ECO:0000256" key="2">
    <source>
        <dbReference type="SAM" id="MobiDB-lite"/>
    </source>
</evidence>
<name>A0A1F7S035_9BACT</name>
<protein>
    <recommendedName>
        <fullName evidence="5">Scaffolding protein</fullName>
    </recommendedName>
</protein>
<evidence type="ECO:0000313" key="3">
    <source>
        <dbReference type="EMBL" id="OGL46467.1"/>
    </source>
</evidence>
<dbReference type="AlphaFoldDB" id="A0A1F7S035"/>
<gene>
    <name evidence="3" type="ORF">A2W05_07120</name>
</gene>
<organism evidence="3 4">
    <name type="scientific">Candidatus Schekmanbacteria bacterium RBG_16_38_10</name>
    <dbReference type="NCBI Taxonomy" id="1817879"/>
    <lineage>
        <taxon>Bacteria</taxon>
        <taxon>Candidatus Schekmaniibacteriota</taxon>
    </lineage>
</organism>
<reference evidence="3 4" key="1">
    <citation type="journal article" date="2016" name="Nat. Commun.">
        <title>Thousands of microbial genomes shed light on interconnected biogeochemical processes in an aquifer system.</title>
        <authorList>
            <person name="Anantharaman K."/>
            <person name="Brown C.T."/>
            <person name="Hug L.A."/>
            <person name="Sharon I."/>
            <person name="Castelle C.J."/>
            <person name="Probst A.J."/>
            <person name="Thomas B.C."/>
            <person name="Singh A."/>
            <person name="Wilkins M.J."/>
            <person name="Karaoz U."/>
            <person name="Brodie E.L."/>
            <person name="Williams K.H."/>
            <person name="Hubbard S.S."/>
            <person name="Banfield J.F."/>
        </authorList>
    </citation>
    <scope>NUCLEOTIDE SEQUENCE [LARGE SCALE GENOMIC DNA]</scope>
</reference>
<sequence length="168" mass="18290">MDETIPVDETIIPSEYQDDNLGNEEDIEAIKAQLAEAEEAKRQLTARAHKAEAELKAKKAEAPQNSNINNGLDADAVDVKILQSQGMSDELIKELTTLAKVRGTSILATQLDPIFVAIKEKVEQEDKAKKASLPASRGSGSPTAKKGFNTPNLSEAEHKELWNKAQGR</sequence>
<evidence type="ECO:0000256" key="1">
    <source>
        <dbReference type="SAM" id="Coils"/>
    </source>
</evidence>
<feature type="coiled-coil region" evidence="1">
    <location>
        <begin position="20"/>
        <end position="61"/>
    </location>
</feature>
<comment type="caution">
    <text evidence="3">The sequence shown here is derived from an EMBL/GenBank/DDBJ whole genome shotgun (WGS) entry which is preliminary data.</text>
</comment>
<feature type="region of interest" description="Disordered" evidence="2">
    <location>
        <begin position="125"/>
        <end position="168"/>
    </location>
</feature>
<evidence type="ECO:0008006" key="5">
    <source>
        <dbReference type="Google" id="ProtNLM"/>
    </source>
</evidence>
<dbReference type="EMBL" id="MGDE01000087">
    <property type="protein sequence ID" value="OGL46467.1"/>
    <property type="molecule type" value="Genomic_DNA"/>
</dbReference>
<evidence type="ECO:0000313" key="4">
    <source>
        <dbReference type="Proteomes" id="UP000178797"/>
    </source>
</evidence>
<dbReference type="Proteomes" id="UP000178797">
    <property type="component" value="Unassembled WGS sequence"/>
</dbReference>
<proteinExistence type="predicted"/>
<accession>A0A1F7S035</accession>